<feature type="compositionally biased region" description="Polar residues" evidence="1">
    <location>
        <begin position="7"/>
        <end position="25"/>
    </location>
</feature>
<dbReference type="AlphaFoldDB" id="A0A0G0V2R4"/>
<reference evidence="2 3" key="1">
    <citation type="journal article" date="2015" name="Nature">
        <title>rRNA introns, odd ribosomes, and small enigmatic genomes across a large radiation of phyla.</title>
        <authorList>
            <person name="Brown C.T."/>
            <person name="Hug L.A."/>
            <person name="Thomas B.C."/>
            <person name="Sharon I."/>
            <person name="Castelle C.J."/>
            <person name="Singh A."/>
            <person name="Wilkins M.J."/>
            <person name="Williams K.H."/>
            <person name="Banfield J.F."/>
        </authorList>
    </citation>
    <scope>NUCLEOTIDE SEQUENCE [LARGE SCALE GENOMIC DNA]</scope>
</reference>
<comment type="caution">
    <text evidence="2">The sequence shown here is derived from an EMBL/GenBank/DDBJ whole genome shotgun (WGS) entry which is preliminary data.</text>
</comment>
<evidence type="ECO:0000313" key="3">
    <source>
        <dbReference type="Proteomes" id="UP000034961"/>
    </source>
</evidence>
<dbReference type="Proteomes" id="UP000034961">
    <property type="component" value="Unassembled WGS sequence"/>
</dbReference>
<organism evidence="2 3">
    <name type="scientific">Candidatus Roizmanbacteria bacterium GW2011_GWA1_41_13</name>
    <dbReference type="NCBI Taxonomy" id="1618474"/>
    <lineage>
        <taxon>Bacteria</taxon>
        <taxon>Candidatus Roizmaniibacteriota</taxon>
    </lineage>
</organism>
<sequence>MIYTEIMETQQSVTPQQTDPVQPTEPSHHKPLKLILIIIGILLGSAILVFEYQSINQPNNVETWPTPVPQESISPTPEVSYLLNSWTYMNDSIGFSMQIPERYELIKETEDMVSFGFSPNPNDKPIPYLTITTTDLTEYDELVNCQDDSAKSPCLTSPYQGQEGSVEFVDLGGKNAASFYLHYGADSDFHTVQTTEDPRIELEMNVAGGGLDQTFDQILSTFRFLDEEIGQCTYEGKTYQYEERFPAGDGCNTCFCDKYGSEYGISCTEIACNIAQ</sequence>
<dbReference type="EMBL" id="LCAN01000014">
    <property type="protein sequence ID" value="KKR94026.1"/>
    <property type="molecule type" value="Genomic_DNA"/>
</dbReference>
<evidence type="ECO:0000313" key="2">
    <source>
        <dbReference type="EMBL" id="KKR94026.1"/>
    </source>
</evidence>
<evidence type="ECO:0000256" key="1">
    <source>
        <dbReference type="SAM" id="MobiDB-lite"/>
    </source>
</evidence>
<protein>
    <submittedName>
        <fullName evidence="2">Uncharacterized protein</fullName>
    </submittedName>
</protein>
<feature type="region of interest" description="Disordered" evidence="1">
    <location>
        <begin position="7"/>
        <end position="26"/>
    </location>
</feature>
<gene>
    <name evidence="2" type="ORF">UU41_C0014G0004</name>
</gene>
<dbReference type="SUPFAM" id="SSF57603">
    <property type="entry name" value="FnI-like domain"/>
    <property type="match status" value="1"/>
</dbReference>
<name>A0A0G0V2R4_9BACT</name>
<accession>A0A0G0V2R4</accession>
<proteinExistence type="predicted"/>